<sequence>MTVSAPRWDLTNVYPALDSKQFKAAVKQYKSMLDDMDAFFKKASKADAKTDPKKLGKLLGESVDRFNAIFELSSTIHPYIESFVTTDSRNKEAMRSLSEFEQVAVQMHILTTKFQAWVGKLGKAAVRKAAKFHPSAKAHEFTLNESVEQSKYMMSEAEEVLAAEMTLSGGNAFGKLQGTVTSQLSVDFELDGKMQKLPAPALINLRSHPDEPTRHRGYDAENILWAGVQETLAACMNGVKGEAITLNKKRGREDGIHASIDISRMDRATLNAMLGAMKDSFPMFRKYFKHKAKLLGKEKLAWWDINAPMGKTDKVYSWEEARDFIVENFNKFSPELGIFARRAFDNNWIDAEQRDGKRGGAFCMGVSKVKESRILSNFDGSFDQVSTLAHELGHAFHNECAYQAGKTELQQETPMTLAETASIMCETIVTEAVLKQSTDSQEILSVLEAQISNAAAVIVDIYSRYLFETEVFQRREKAELSADDLNEMMERAQKATYGDGLDERYLQKFMWTWKPHYYDPGLSFYNYPYAFGLLFATGLYAVYQKRGADFVPDYKNLLASTGEERAAELADRFGINIRTKKFWADSLAIIGKQIDRYCQL</sequence>
<evidence type="ECO:0000259" key="8">
    <source>
        <dbReference type="Pfam" id="PF08439"/>
    </source>
</evidence>
<comment type="cofactor">
    <cofactor evidence="6">
        <name>Zn(2+)</name>
        <dbReference type="ChEBI" id="CHEBI:29105"/>
    </cofactor>
    <text evidence="6">Binds 1 zinc ion.</text>
</comment>
<dbReference type="EMBL" id="KT982357">
    <property type="protein sequence ID" value="AOR51024.1"/>
    <property type="molecule type" value="Genomic_DNA"/>
</dbReference>
<evidence type="ECO:0000256" key="1">
    <source>
        <dbReference type="ARBA" id="ARBA00022670"/>
    </source>
</evidence>
<keyword evidence="4 6" id="KW-0862">Zinc</keyword>
<dbReference type="InterPro" id="IPR013647">
    <property type="entry name" value="OligopepF_N_dom"/>
</dbReference>
<evidence type="ECO:0000256" key="2">
    <source>
        <dbReference type="ARBA" id="ARBA00022723"/>
    </source>
</evidence>
<accession>A0A1C9U4G8</accession>
<dbReference type="InterPro" id="IPR011977">
    <property type="entry name" value="Pept_M3B_clade3"/>
</dbReference>
<reference evidence="9" key="1">
    <citation type="journal article" date="2016" name="Sci. Rep.">
        <title>Triclosan Resistome from Metagenome Reveals Diverse Enoyl Acyl Carrier Protein Reductases and Selective Enrichment of Triclosan Resistance Genes.</title>
        <authorList>
            <person name="Khan R."/>
            <person name="Kong H.G."/>
            <person name="Jung Y.H."/>
            <person name="Choi J."/>
            <person name="Baek K.Y."/>
            <person name="Hwang E.C."/>
            <person name="Lee S.W."/>
        </authorList>
    </citation>
    <scope>NUCLEOTIDE SEQUENCE</scope>
</reference>
<evidence type="ECO:0000313" key="9">
    <source>
        <dbReference type="EMBL" id="AOR51024.1"/>
    </source>
</evidence>
<dbReference type="GO" id="GO:0006508">
    <property type="term" value="P:proteolysis"/>
    <property type="evidence" value="ECO:0007669"/>
    <property type="project" value="UniProtKB-KW"/>
</dbReference>
<name>A0A1C9U4G8_9BACT</name>
<dbReference type="CDD" id="cd09607">
    <property type="entry name" value="M3B_PepF"/>
    <property type="match status" value="1"/>
</dbReference>
<dbReference type="InterPro" id="IPR042088">
    <property type="entry name" value="OligoPept_F_C"/>
</dbReference>
<dbReference type="InterPro" id="IPR034006">
    <property type="entry name" value="M3B_PepF_2"/>
</dbReference>
<dbReference type="InterPro" id="IPR001333">
    <property type="entry name" value="Peptidase_M32_Taq"/>
</dbReference>
<dbReference type="PANTHER" id="PTHR34217:SF1">
    <property type="entry name" value="CARBOXYPEPTIDASE 1"/>
    <property type="match status" value="1"/>
</dbReference>
<dbReference type="GO" id="GO:0046872">
    <property type="term" value="F:metal ion binding"/>
    <property type="evidence" value="ECO:0007669"/>
    <property type="project" value="UniProtKB-UniRule"/>
</dbReference>
<dbReference type="Pfam" id="PF01432">
    <property type="entry name" value="Peptidase_M3"/>
    <property type="match status" value="1"/>
</dbReference>
<dbReference type="Gene3D" id="1.20.140.70">
    <property type="entry name" value="Oligopeptidase f, N-terminal domain"/>
    <property type="match status" value="1"/>
</dbReference>
<keyword evidence="3 6" id="KW-0378">Hydrolase</keyword>
<evidence type="ECO:0000256" key="5">
    <source>
        <dbReference type="ARBA" id="ARBA00023049"/>
    </source>
</evidence>
<organism evidence="9">
    <name type="scientific">uncultured bacterium pAX1</name>
    <dbReference type="NCBI Taxonomy" id="1781156"/>
    <lineage>
        <taxon>Bacteria</taxon>
        <taxon>environmental samples</taxon>
    </lineage>
</organism>
<evidence type="ECO:0000256" key="3">
    <source>
        <dbReference type="ARBA" id="ARBA00022801"/>
    </source>
</evidence>
<dbReference type="Gene3D" id="1.10.1370.20">
    <property type="entry name" value="Oligoendopeptidase f, C-terminal domain"/>
    <property type="match status" value="1"/>
</dbReference>
<feature type="domain" description="Peptidase M3A/M3B catalytic" evidence="7">
    <location>
        <begin position="205"/>
        <end position="588"/>
    </location>
</feature>
<evidence type="ECO:0000259" key="7">
    <source>
        <dbReference type="Pfam" id="PF01432"/>
    </source>
</evidence>
<protein>
    <submittedName>
        <fullName evidence="9">Oligoendopeptidase, pepF/M3 family</fullName>
    </submittedName>
</protein>
<dbReference type="GO" id="GO:0004222">
    <property type="term" value="F:metalloendopeptidase activity"/>
    <property type="evidence" value="ECO:0007669"/>
    <property type="project" value="InterPro"/>
</dbReference>
<keyword evidence="1 6" id="KW-0645">Protease</keyword>
<keyword evidence="2 6" id="KW-0479">Metal-binding</keyword>
<keyword evidence="5 6" id="KW-0482">Metalloprotease</keyword>
<evidence type="ECO:0000256" key="6">
    <source>
        <dbReference type="RuleBase" id="RU003435"/>
    </source>
</evidence>
<dbReference type="GO" id="GO:0004181">
    <property type="term" value="F:metallocarboxypeptidase activity"/>
    <property type="evidence" value="ECO:0007669"/>
    <property type="project" value="InterPro"/>
</dbReference>
<dbReference type="PANTHER" id="PTHR34217">
    <property type="entry name" value="METAL-DEPENDENT CARBOXYPEPTIDASE"/>
    <property type="match status" value="1"/>
</dbReference>
<comment type="similarity">
    <text evidence="6">Belongs to the peptidase M3 family.</text>
</comment>
<dbReference type="Pfam" id="PF08439">
    <property type="entry name" value="Peptidase_M3_N"/>
    <property type="match status" value="1"/>
</dbReference>
<feature type="domain" description="Oligopeptidase F N-terminal" evidence="8">
    <location>
        <begin position="120"/>
        <end position="184"/>
    </location>
</feature>
<dbReference type="InterPro" id="IPR001567">
    <property type="entry name" value="Pept_M3A_M3B_dom"/>
</dbReference>
<dbReference type="AlphaFoldDB" id="A0A1C9U4G8"/>
<dbReference type="NCBIfam" id="TIGR02290">
    <property type="entry name" value="M3_fam_3"/>
    <property type="match status" value="1"/>
</dbReference>
<evidence type="ECO:0000256" key="4">
    <source>
        <dbReference type="ARBA" id="ARBA00022833"/>
    </source>
</evidence>
<dbReference type="SUPFAM" id="SSF55486">
    <property type="entry name" value="Metalloproteases ('zincins'), catalytic domain"/>
    <property type="match status" value="1"/>
</dbReference>
<proteinExistence type="inferred from homology"/>